<keyword evidence="3" id="KW-0418">Kinase</keyword>
<dbReference type="Gene3D" id="3.30.565.10">
    <property type="entry name" value="Histidine kinase-like ATPase, C-terminal domain"/>
    <property type="match status" value="1"/>
</dbReference>
<dbReference type="HOGENOM" id="CLU_046138_0_1_9"/>
<organism evidence="3 4">
    <name type="scientific">Lactobacillus johnsonii (strain CNCM I-12250 / La1 / NCC 533)</name>
    <dbReference type="NCBI Taxonomy" id="257314"/>
    <lineage>
        <taxon>Bacteria</taxon>
        <taxon>Bacillati</taxon>
        <taxon>Bacillota</taxon>
        <taxon>Bacilli</taxon>
        <taxon>Lactobacillales</taxon>
        <taxon>Lactobacillaceae</taxon>
        <taxon>Lactobacillus</taxon>
    </lineage>
</organism>
<evidence type="ECO:0000256" key="1">
    <source>
        <dbReference type="SAM" id="Phobius"/>
    </source>
</evidence>
<dbReference type="PATRIC" id="fig|257314.6.peg.474"/>
<gene>
    <name evidence="3" type="ordered locus">LJ_0448</name>
</gene>
<dbReference type="PANTHER" id="PTHR40448">
    <property type="entry name" value="TWO-COMPONENT SENSOR HISTIDINE KINASE"/>
    <property type="match status" value="1"/>
</dbReference>
<dbReference type="Proteomes" id="UP000000581">
    <property type="component" value="Chromosome"/>
</dbReference>
<name>Q74KX7_LACJO</name>
<reference evidence="3 4" key="1">
    <citation type="journal article" date="2004" name="Proc. Natl. Acad. Sci. U.S.A.">
        <title>The genome sequence of the probiotic intestinal bacterium Lactobacillus johnsonii NCC 533.</title>
        <authorList>
            <person name="Pridmore R.D."/>
            <person name="Berger B."/>
            <person name="Desiere F."/>
            <person name="Vilanova D."/>
            <person name="Barretto C."/>
            <person name="Pittet A.-C."/>
            <person name="Zwahlen M.-C."/>
            <person name="Rouvet M."/>
            <person name="Altermann E."/>
            <person name="Barrangou R."/>
            <person name="Mollet B."/>
            <person name="Mercenier A."/>
            <person name="Klaenhammer T."/>
            <person name="Arigoni F."/>
            <person name="Schell M.A."/>
        </authorList>
    </citation>
    <scope>NUCLEOTIDE SEQUENCE [LARGE SCALE GENOMIC DNA]</scope>
    <source>
        <strain evidence="4">CNCM I-1225 / La1 / NCC 533</strain>
    </source>
</reference>
<accession>Q74KX7</accession>
<dbReference type="AlphaFoldDB" id="Q74KX7"/>
<feature type="transmembrane region" description="Helical" evidence="1">
    <location>
        <begin position="78"/>
        <end position="97"/>
    </location>
</feature>
<feature type="transmembrane region" description="Helical" evidence="1">
    <location>
        <begin position="103"/>
        <end position="122"/>
    </location>
</feature>
<keyword evidence="1" id="KW-0472">Membrane</keyword>
<feature type="transmembrane region" description="Helical" evidence="1">
    <location>
        <begin position="164"/>
        <end position="186"/>
    </location>
</feature>
<keyword evidence="1" id="KW-1133">Transmembrane helix</keyword>
<evidence type="ECO:0000313" key="3">
    <source>
        <dbReference type="EMBL" id="AAS08439.1"/>
    </source>
</evidence>
<dbReference type="SUPFAM" id="SSF55874">
    <property type="entry name" value="ATPase domain of HSP90 chaperone/DNA topoisomerase II/histidine kinase"/>
    <property type="match status" value="1"/>
</dbReference>
<feature type="domain" description="Sensor histidine kinase NatK-like C-terminal" evidence="2">
    <location>
        <begin position="313"/>
        <end position="414"/>
    </location>
</feature>
<dbReference type="InterPro" id="IPR036890">
    <property type="entry name" value="HATPase_C_sf"/>
</dbReference>
<dbReference type="InterPro" id="IPR032834">
    <property type="entry name" value="NatK-like_C"/>
</dbReference>
<dbReference type="KEGG" id="ljo:LJ_0448"/>
<sequence>MFAIFTYLLFLFSYSYQLLIFYELNQYRLGSIKDILKIIIILVISIIILDFIIGQAIFLILVIFFYSKKSQLSKIVSTILFANLITYAADLFIRLIGLSFPIITSYFVPIAVTYYVLVYFLIKRVKLYQLFIKEKNYLLLGLIVYAFIALHIIGLISMKANQDLTGILITALLLFIQFLFMIYAFYIQNKLFDRRLEDRLNKERENNLKSYLKNLEYSEEKLRRFKHDYRNMLISLRNAIKEDNNDILINKLDRYSENELDQENFEEYKDLIRVKDLQVKSILISKINEIDRNNIKFSFECATKIDNLDKLVNPFDLSRIIGIAFDNAIEESKNNQIGEINAYIFQNGKTFTFEIRNKIKNIPQLSKIQQTGFSTKKNHQGLGLSNINQLKQKYPTLFVNYRINNNWFIFTLNIVGVDE</sequence>
<dbReference type="GO" id="GO:0042802">
    <property type="term" value="F:identical protein binding"/>
    <property type="evidence" value="ECO:0007669"/>
    <property type="project" value="TreeGrafter"/>
</dbReference>
<evidence type="ECO:0000313" key="4">
    <source>
        <dbReference type="Proteomes" id="UP000000581"/>
    </source>
</evidence>
<protein>
    <submittedName>
        <fullName evidence="3">Two-component system histidine kinase</fullName>
    </submittedName>
</protein>
<feature type="transmembrane region" description="Helical" evidence="1">
    <location>
        <begin position="39"/>
        <end position="66"/>
    </location>
</feature>
<dbReference type="EMBL" id="AE017198">
    <property type="protein sequence ID" value="AAS08439.1"/>
    <property type="molecule type" value="Genomic_DNA"/>
</dbReference>
<evidence type="ECO:0000259" key="2">
    <source>
        <dbReference type="Pfam" id="PF14501"/>
    </source>
</evidence>
<dbReference type="GO" id="GO:0016301">
    <property type="term" value="F:kinase activity"/>
    <property type="evidence" value="ECO:0007669"/>
    <property type="project" value="UniProtKB-KW"/>
</dbReference>
<dbReference type="Pfam" id="PF14501">
    <property type="entry name" value="HATPase_c_5"/>
    <property type="match status" value="1"/>
</dbReference>
<dbReference type="PANTHER" id="PTHR40448:SF1">
    <property type="entry name" value="TWO-COMPONENT SENSOR HISTIDINE KINASE"/>
    <property type="match status" value="1"/>
</dbReference>
<feature type="transmembrane region" description="Helical" evidence="1">
    <location>
        <begin position="137"/>
        <end position="158"/>
    </location>
</feature>
<keyword evidence="3" id="KW-0808">Transferase</keyword>
<proteinExistence type="predicted"/>
<keyword evidence="1" id="KW-0812">Transmembrane</keyword>
<dbReference type="eggNOG" id="COG3290">
    <property type="taxonomic scope" value="Bacteria"/>
</dbReference>